<dbReference type="InterPro" id="IPR004498">
    <property type="entry name" value="Ribosomal_PrmA_MeTrfase"/>
</dbReference>
<dbReference type="CDD" id="cd02440">
    <property type="entry name" value="AdoMet_MTases"/>
    <property type="match status" value="1"/>
</dbReference>
<feature type="binding site" evidence="6">
    <location>
        <position position="222"/>
    </location>
    <ligand>
        <name>S-adenosyl-L-methionine</name>
        <dbReference type="ChEBI" id="CHEBI:59789"/>
    </ligand>
</feature>
<sequence length="283" mass="30535">MATPDLIRLDIVVDEEQYDTVAGLLVRNISYGWEEDSLPTGETRFRVHCDNAIVQENLLSALRAWLPGLDVEQTSIPRQDWTVAWREFFTPVRAGQFIVLPPWLLESTPLEGRNPIIIEPKSAFGTGHHNTTVLCLEAITELLASGRLKAGQRFFDVGTGSGILGIACCLNGLAGLGSDIDPVAVDNALENVVINKVADDFRIVPGSAEAGEGERFDLVVANILAGPLRELAPALIARMKPGACLVLSGLLDVQADAVEAAYAELGKARRVQSGDWVALVWGE</sequence>
<proteinExistence type="inferred from homology"/>
<dbReference type="OrthoDB" id="9785995at2"/>
<keyword evidence="8" id="KW-1185">Reference proteome</keyword>
<dbReference type="InterPro" id="IPR050078">
    <property type="entry name" value="Ribosomal_L11_MeTrfase_PrmA"/>
</dbReference>
<dbReference type="RefSeq" id="WP_005027782.1">
    <property type="nucleotide sequence ID" value="NZ_KE150238.1"/>
</dbReference>
<evidence type="ECO:0000256" key="6">
    <source>
        <dbReference type="HAMAP-Rule" id="MF_00735"/>
    </source>
</evidence>
<feature type="binding site" evidence="6">
    <location>
        <position position="179"/>
    </location>
    <ligand>
        <name>S-adenosyl-L-methionine</name>
        <dbReference type="ChEBI" id="CHEBI:59789"/>
    </ligand>
</feature>
<keyword evidence="7" id="KW-0687">Ribonucleoprotein</keyword>
<comment type="caution">
    <text evidence="7">The sequence shown here is derived from an EMBL/GenBank/DDBJ whole genome shotgun (WGS) entry which is preliminary data.</text>
</comment>
<dbReference type="GO" id="GO:0005840">
    <property type="term" value="C:ribosome"/>
    <property type="evidence" value="ECO:0007669"/>
    <property type="project" value="UniProtKB-KW"/>
</dbReference>
<dbReference type="EMBL" id="ADCP02000001">
    <property type="protein sequence ID" value="EFV44180.1"/>
    <property type="molecule type" value="Genomic_DNA"/>
</dbReference>
<keyword evidence="5 6" id="KW-0949">S-adenosyl-L-methionine</keyword>
<dbReference type="STRING" id="563192.HMPREF0179_02004"/>
<comment type="subcellular location">
    <subcellularLocation>
        <location evidence="6">Cytoplasm</location>
    </subcellularLocation>
</comment>
<dbReference type="AlphaFoldDB" id="E5Y740"/>
<comment type="function">
    <text evidence="6">Methylates ribosomal protein L11.</text>
</comment>
<dbReference type="Proteomes" id="UP000006034">
    <property type="component" value="Unassembled WGS sequence"/>
</dbReference>
<dbReference type="GO" id="GO:0016279">
    <property type="term" value="F:protein-lysine N-methyltransferase activity"/>
    <property type="evidence" value="ECO:0007669"/>
    <property type="project" value="RHEA"/>
</dbReference>
<evidence type="ECO:0000256" key="4">
    <source>
        <dbReference type="ARBA" id="ARBA00022679"/>
    </source>
</evidence>
<dbReference type="HOGENOM" id="CLU_049382_3_1_7"/>
<dbReference type="GeneID" id="78085143"/>
<comment type="similarity">
    <text evidence="1 6">Belongs to the methyltransferase superfamily. PrmA family.</text>
</comment>
<evidence type="ECO:0000256" key="1">
    <source>
        <dbReference type="ARBA" id="ARBA00009741"/>
    </source>
</evidence>
<dbReference type="HAMAP" id="MF_00735">
    <property type="entry name" value="Methyltr_PrmA"/>
    <property type="match status" value="1"/>
</dbReference>
<reference evidence="7 8" key="1">
    <citation type="submission" date="2010-10" db="EMBL/GenBank/DDBJ databases">
        <authorList>
            <consortium name="The Broad Institute Genome Sequencing Platform"/>
            <person name="Ward D."/>
            <person name="Earl A."/>
            <person name="Feldgarden M."/>
            <person name="Young S.K."/>
            <person name="Gargeya S."/>
            <person name="Zeng Q."/>
            <person name="Alvarado L."/>
            <person name="Berlin A."/>
            <person name="Bochicchio J."/>
            <person name="Chapman S.B."/>
            <person name="Chen Z."/>
            <person name="Freedman E."/>
            <person name="Gellesch M."/>
            <person name="Goldberg J."/>
            <person name="Griggs A."/>
            <person name="Gujja S."/>
            <person name="Heilman E."/>
            <person name="Heiman D."/>
            <person name="Howarth C."/>
            <person name="Mehta T."/>
            <person name="Neiman D."/>
            <person name="Pearson M."/>
            <person name="Roberts A."/>
            <person name="Saif S."/>
            <person name="Shea T."/>
            <person name="Shenoy N."/>
            <person name="Sisk P."/>
            <person name="Stolte C."/>
            <person name="Sykes S."/>
            <person name="White J."/>
            <person name="Yandava C."/>
            <person name="Allen-Vercoe E."/>
            <person name="Sibley C."/>
            <person name="Ambrose C.E."/>
            <person name="Strauss J."/>
            <person name="Daigneault M."/>
            <person name="Haas B."/>
            <person name="Nusbaum C."/>
            <person name="Birren B."/>
        </authorList>
    </citation>
    <scope>NUCLEOTIDE SEQUENCE [LARGE SCALE GENOMIC DNA]</scope>
    <source>
        <strain evidence="7 8">3_1_6</strain>
    </source>
</reference>
<keyword evidence="2 6" id="KW-0963">Cytoplasm</keyword>
<reference evidence="7 8" key="2">
    <citation type="submission" date="2013-04" db="EMBL/GenBank/DDBJ databases">
        <title>The Genome Sequence of Bilophila wadsworthia 3_1_6.</title>
        <authorList>
            <consortium name="The Broad Institute Genomics Platform"/>
            <person name="Earl A."/>
            <person name="Ward D."/>
            <person name="Feldgarden M."/>
            <person name="Gevers D."/>
            <person name="Sibley C."/>
            <person name="Strauss J."/>
            <person name="Allen-Vercoe E."/>
            <person name="Walker B."/>
            <person name="Young S."/>
            <person name="Zeng Q."/>
            <person name="Gargeya S."/>
            <person name="Fitzgerald M."/>
            <person name="Haas B."/>
            <person name="Abouelleil A."/>
            <person name="Allen A.W."/>
            <person name="Alvarado L."/>
            <person name="Arachchi H.M."/>
            <person name="Berlin A.M."/>
            <person name="Chapman S.B."/>
            <person name="Gainer-Dewar J."/>
            <person name="Goldberg J."/>
            <person name="Griggs A."/>
            <person name="Gujja S."/>
            <person name="Hansen M."/>
            <person name="Howarth C."/>
            <person name="Imamovic A."/>
            <person name="Ireland A."/>
            <person name="Larimer J."/>
            <person name="McCowan C."/>
            <person name="Murphy C."/>
            <person name="Pearson M."/>
            <person name="Poon T.W."/>
            <person name="Priest M."/>
            <person name="Roberts A."/>
            <person name="Saif S."/>
            <person name="Shea T."/>
            <person name="Sisk P."/>
            <person name="Sykes S."/>
            <person name="Wortman J."/>
            <person name="Nusbaum C."/>
            <person name="Birren B."/>
        </authorList>
    </citation>
    <scope>NUCLEOTIDE SEQUENCE [LARGE SCALE GENOMIC DNA]</scope>
    <source>
        <strain evidence="7 8">3_1_6</strain>
    </source>
</reference>
<gene>
    <name evidence="6" type="primary">prmA</name>
    <name evidence="7" type="ORF">HMPREF0179_02004</name>
</gene>
<keyword evidence="4 6" id="KW-0808">Transferase</keyword>
<keyword evidence="7" id="KW-0689">Ribosomal protein</keyword>
<dbReference type="eggNOG" id="COG2264">
    <property type="taxonomic scope" value="Bacteria"/>
</dbReference>
<evidence type="ECO:0000313" key="8">
    <source>
        <dbReference type="Proteomes" id="UP000006034"/>
    </source>
</evidence>
<protein>
    <recommendedName>
        <fullName evidence="6">Ribosomal protein L11 methyltransferase</fullName>
        <shortName evidence="6">L11 Mtase</shortName>
        <ecNumber evidence="6">2.1.1.-</ecNumber>
    </recommendedName>
</protein>
<dbReference type="EC" id="2.1.1.-" evidence="6"/>
<name>E5Y740_BILW3</name>
<dbReference type="PANTHER" id="PTHR43648">
    <property type="entry name" value="ELECTRON TRANSFER FLAVOPROTEIN BETA SUBUNIT LYSINE METHYLTRANSFERASE"/>
    <property type="match status" value="1"/>
</dbReference>
<dbReference type="GO" id="GO:0005737">
    <property type="term" value="C:cytoplasm"/>
    <property type="evidence" value="ECO:0007669"/>
    <property type="project" value="UniProtKB-SubCell"/>
</dbReference>
<organism evidence="7 8">
    <name type="scientific">Bilophila wadsworthia (strain 3_1_6)</name>
    <dbReference type="NCBI Taxonomy" id="563192"/>
    <lineage>
        <taxon>Bacteria</taxon>
        <taxon>Pseudomonadati</taxon>
        <taxon>Thermodesulfobacteriota</taxon>
        <taxon>Desulfovibrionia</taxon>
        <taxon>Desulfovibrionales</taxon>
        <taxon>Desulfovibrionaceae</taxon>
        <taxon>Bilophila</taxon>
    </lineage>
</organism>
<dbReference type="Pfam" id="PF06325">
    <property type="entry name" value="PrmA"/>
    <property type="match status" value="1"/>
</dbReference>
<evidence type="ECO:0000256" key="5">
    <source>
        <dbReference type="ARBA" id="ARBA00022691"/>
    </source>
</evidence>
<comment type="catalytic activity">
    <reaction evidence="6">
        <text>L-lysyl-[protein] + 3 S-adenosyl-L-methionine = N(6),N(6),N(6)-trimethyl-L-lysyl-[protein] + 3 S-adenosyl-L-homocysteine + 3 H(+)</text>
        <dbReference type="Rhea" id="RHEA:54192"/>
        <dbReference type="Rhea" id="RHEA-COMP:9752"/>
        <dbReference type="Rhea" id="RHEA-COMP:13826"/>
        <dbReference type="ChEBI" id="CHEBI:15378"/>
        <dbReference type="ChEBI" id="CHEBI:29969"/>
        <dbReference type="ChEBI" id="CHEBI:57856"/>
        <dbReference type="ChEBI" id="CHEBI:59789"/>
        <dbReference type="ChEBI" id="CHEBI:61961"/>
    </reaction>
</comment>
<feature type="binding site" evidence="6">
    <location>
        <position position="158"/>
    </location>
    <ligand>
        <name>S-adenosyl-L-methionine</name>
        <dbReference type="ChEBI" id="CHEBI:59789"/>
    </ligand>
</feature>
<dbReference type="PANTHER" id="PTHR43648:SF1">
    <property type="entry name" value="ELECTRON TRANSFER FLAVOPROTEIN BETA SUBUNIT LYSINE METHYLTRANSFERASE"/>
    <property type="match status" value="1"/>
</dbReference>
<dbReference type="GO" id="GO:0032259">
    <property type="term" value="P:methylation"/>
    <property type="evidence" value="ECO:0007669"/>
    <property type="project" value="UniProtKB-KW"/>
</dbReference>
<dbReference type="InterPro" id="IPR029063">
    <property type="entry name" value="SAM-dependent_MTases_sf"/>
</dbReference>
<evidence type="ECO:0000313" key="7">
    <source>
        <dbReference type="EMBL" id="EFV44180.1"/>
    </source>
</evidence>
<accession>E5Y740</accession>
<feature type="binding site" evidence="6">
    <location>
        <position position="132"/>
    </location>
    <ligand>
        <name>S-adenosyl-L-methionine</name>
        <dbReference type="ChEBI" id="CHEBI:59789"/>
    </ligand>
</feature>
<dbReference type="Gene3D" id="3.40.50.150">
    <property type="entry name" value="Vaccinia Virus protein VP39"/>
    <property type="match status" value="1"/>
</dbReference>
<evidence type="ECO:0000256" key="3">
    <source>
        <dbReference type="ARBA" id="ARBA00022603"/>
    </source>
</evidence>
<dbReference type="SUPFAM" id="SSF53335">
    <property type="entry name" value="S-adenosyl-L-methionine-dependent methyltransferases"/>
    <property type="match status" value="1"/>
</dbReference>
<keyword evidence="3 6" id="KW-0489">Methyltransferase</keyword>
<evidence type="ECO:0000256" key="2">
    <source>
        <dbReference type="ARBA" id="ARBA00022490"/>
    </source>
</evidence>